<comment type="similarity">
    <text evidence="6">Belongs to the LptC family.</text>
</comment>
<dbReference type="STRING" id="564117.SAMN05216369_1663"/>
<dbReference type="Pfam" id="PF06835">
    <property type="entry name" value="LptC"/>
    <property type="match status" value="1"/>
</dbReference>
<keyword evidence="2 6" id="KW-0997">Cell inner membrane</keyword>
<evidence type="ECO:0000256" key="1">
    <source>
        <dbReference type="ARBA" id="ARBA00022475"/>
    </source>
</evidence>
<dbReference type="GO" id="GO:0017089">
    <property type="term" value="F:glycolipid transfer activity"/>
    <property type="evidence" value="ECO:0007669"/>
    <property type="project" value="TreeGrafter"/>
</dbReference>
<dbReference type="HAMAP" id="MF_01915">
    <property type="entry name" value="LPS_assembly_LptC"/>
    <property type="match status" value="1"/>
</dbReference>
<reference evidence="8" key="1">
    <citation type="submission" date="2016-11" db="EMBL/GenBank/DDBJ databases">
        <authorList>
            <person name="Varghese N."/>
            <person name="Submissions S."/>
        </authorList>
    </citation>
    <scope>NUCLEOTIDE SEQUENCE [LARGE SCALE GENOMIC DNA]</scope>
    <source>
        <strain evidence="8">CGMCC 1.10835</strain>
    </source>
</reference>
<comment type="function">
    <text evidence="6">Involved in the assembly of lipopolysaccharide (LPS). Required for the translocation of LPS from the inner membrane to the outer membrane. Facilitates the transfer of LPS from the inner membrane to the periplasmic protein LptA. Could be a docking site for LptA.</text>
</comment>
<name>A0A1M6RT97_9GAMM</name>
<sequence>MAQSEKNSLLSTLAMTNKPRLRMLALAATIAATVFLLWRSDEPPITSYSDARQLRGDAEPDGFVINGSYTSYDETGHRKIVFTSPRIEQFEEENLATMESPNAELFSATEAEPWVLEAENGRLRRNEDQLYLTGNVRVVRTIGDRKATLVTESLTLDNIQGTVYTDEPVEITDSLGTTRAKGMKAWIDERIVELNSQVEGRYETIR</sequence>
<comment type="subunit">
    <text evidence="6">Component of the lipopolysaccharide transport and assembly complex. Interacts with LptA and the LptBFG transporter complex.</text>
</comment>
<dbReference type="GO" id="GO:0015221">
    <property type="term" value="F:lipopolysaccharide transmembrane transporter activity"/>
    <property type="evidence" value="ECO:0007669"/>
    <property type="project" value="InterPro"/>
</dbReference>
<dbReference type="PANTHER" id="PTHR37481">
    <property type="entry name" value="LIPOPOLYSACCHARIDE EXPORT SYSTEM PROTEIN LPTC"/>
    <property type="match status" value="1"/>
</dbReference>
<accession>A0A1M6RT97</accession>
<dbReference type="GO" id="GO:0030288">
    <property type="term" value="C:outer membrane-bounded periplasmic space"/>
    <property type="evidence" value="ECO:0007669"/>
    <property type="project" value="TreeGrafter"/>
</dbReference>
<comment type="subcellular location">
    <subcellularLocation>
        <location evidence="6">Cell inner membrane</location>
        <topology evidence="6">Single-pass membrane protein</topology>
    </subcellularLocation>
</comment>
<keyword evidence="4 6" id="KW-1133">Transmembrane helix</keyword>
<feature type="transmembrane region" description="Helical" evidence="6">
    <location>
        <begin position="21"/>
        <end position="38"/>
    </location>
</feature>
<evidence type="ECO:0000256" key="2">
    <source>
        <dbReference type="ARBA" id="ARBA00022519"/>
    </source>
</evidence>
<dbReference type="EMBL" id="FRAQ01000001">
    <property type="protein sequence ID" value="SHK35578.1"/>
    <property type="molecule type" value="Genomic_DNA"/>
</dbReference>
<dbReference type="GO" id="GO:0005886">
    <property type="term" value="C:plasma membrane"/>
    <property type="evidence" value="ECO:0007669"/>
    <property type="project" value="UniProtKB-SubCell"/>
</dbReference>
<keyword evidence="5 6" id="KW-0472">Membrane</keyword>
<keyword evidence="1 6" id="KW-1003">Cell membrane</keyword>
<dbReference type="AlphaFoldDB" id="A0A1M6RT97"/>
<dbReference type="Proteomes" id="UP000184497">
    <property type="component" value="Unassembled WGS sequence"/>
</dbReference>
<evidence type="ECO:0000256" key="5">
    <source>
        <dbReference type="ARBA" id="ARBA00023136"/>
    </source>
</evidence>
<keyword evidence="3 6" id="KW-0812">Transmembrane</keyword>
<evidence type="ECO:0000256" key="3">
    <source>
        <dbReference type="ARBA" id="ARBA00022692"/>
    </source>
</evidence>
<evidence type="ECO:0000313" key="8">
    <source>
        <dbReference type="Proteomes" id="UP000184497"/>
    </source>
</evidence>
<organism evidence="7 8">
    <name type="scientific">Marinobacter antarcticus</name>
    <dbReference type="NCBI Taxonomy" id="564117"/>
    <lineage>
        <taxon>Bacteria</taxon>
        <taxon>Pseudomonadati</taxon>
        <taxon>Pseudomonadota</taxon>
        <taxon>Gammaproteobacteria</taxon>
        <taxon>Pseudomonadales</taxon>
        <taxon>Marinobacteraceae</taxon>
        <taxon>Marinobacter</taxon>
    </lineage>
</organism>
<protein>
    <recommendedName>
        <fullName evidence="6">Lipopolysaccharide export system protein LptC</fullName>
    </recommendedName>
</protein>
<dbReference type="RefSeq" id="WP_228704429.1">
    <property type="nucleotide sequence ID" value="NZ_FRAQ01000001.1"/>
</dbReference>
<dbReference type="InterPro" id="IPR052363">
    <property type="entry name" value="LPS_export_LptC"/>
</dbReference>
<dbReference type="InterPro" id="IPR010664">
    <property type="entry name" value="LipoPS_assembly_LptC-rel"/>
</dbReference>
<dbReference type="PANTHER" id="PTHR37481:SF1">
    <property type="entry name" value="LIPOPOLYSACCHARIDE EXPORT SYSTEM PROTEIN LPTC"/>
    <property type="match status" value="1"/>
</dbReference>
<evidence type="ECO:0000313" key="7">
    <source>
        <dbReference type="EMBL" id="SHK35578.1"/>
    </source>
</evidence>
<evidence type="ECO:0000256" key="6">
    <source>
        <dbReference type="HAMAP-Rule" id="MF_01915"/>
    </source>
</evidence>
<evidence type="ECO:0000256" key="4">
    <source>
        <dbReference type="ARBA" id="ARBA00022989"/>
    </source>
</evidence>
<dbReference type="InterPro" id="IPR026265">
    <property type="entry name" value="LptC"/>
</dbReference>
<dbReference type="NCBIfam" id="TIGR04409">
    <property type="entry name" value="LptC_YrbK"/>
    <property type="match status" value="1"/>
</dbReference>
<dbReference type="GO" id="GO:0043165">
    <property type="term" value="P:Gram-negative-bacterium-type cell outer membrane assembly"/>
    <property type="evidence" value="ECO:0007669"/>
    <property type="project" value="UniProtKB-UniRule"/>
</dbReference>
<proteinExistence type="inferred from homology"/>
<gene>
    <name evidence="6" type="primary">lptC</name>
    <name evidence="7" type="ORF">SAMN05216369_1663</name>
</gene>
<keyword evidence="8" id="KW-1185">Reference proteome</keyword>
<dbReference type="Gene3D" id="2.60.450.10">
    <property type="entry name" value="Lipopolysaccharide (LPS) transport protein A like domain"/>
    <property type="match status" value="1"/>
</dbReference>